<evidence type="ECO:0000313" key="3">
    <source>
        <dbReference type="Proteomes" id="UP000800035"/>
    </source>
</evidence>
<dbReference type="OrthoDB" id="3800885at2759"/>
<feature type="compositionally biased region" description="Basic and acidic residues" evidence="1">
    <location>
        <begin position="27"/>
        <end position="53"/>
    </location>
</feature>
<name>A0A6A5U6F4_9PLEO</name>
<feature type="compositionally biased region" description="Basic residues" evidence="1">
    <location>
        <begin position="392"/>
        <end position="406"/>
    </location>
</feature>
<reference evidence="2" key="1">
    <citation type="journal article" date="2020" name="Stud. Mycol.">
        <title>101 Dothideomycetes genomes: a test case for predicting lifestyles and emergence of pathogens.</title>
        <authorList>
            <person name="Haridas S."/>
            <person name="Albert R."/>
            <person name="Binder M."/>
            <person name="Bloem J."/>
            <person name="Labutti K."/>
            <person name="Salamov A."/>
            <person name="Andreopoulos B."/>
            <person name="Baker S."/>
            <person name="Barry K."/>
            <person name="Bills G."/>
            <person name="Bluhm B."/>
            <person name="Cannon C."/>
            <person name="Castanera R."/>
            <person name="Culley D."/>
            <person name="Daum C."/>
            <person name="Ezra D."/>
            <person name="Gonzalez J."/>
            <person name="Henrissat B."/>
            <person name="Kuo A."/>
            <person name="Liang C."/>
            <person name="Lipzen A."/>
            <person name="Lutzoni F."/>
            <person name="Magnuson J."/>
            <person name="Mondo S."/>
            <person name="Nolan M."/>
            <person name="Ohm R."/>
            <person name="Pangilinan J."/>
            <person name="Park H.-J."/>
            <person name="Ramirez L."/>
            <person name="Alfaro M."/>
            <person name="Sun H."/>
            <person name="Tritt A."/>
            <person name="Yoshinaga Y."/>
            <person name="Zwiers L.-H."/>
            <person name="Turgeon B."/>
            <person name="Goodwin S."/>
            <person name="Spatafora J."/>
            <person name="Crous P."/>
            <person name="Grigoriev I."/>
        </authorList>
    </citation>
    <scope>NUCLEOTIDE SEQUENCE</scope>
    <source>
        <strain evidence="2">CBS 675.92</strain>
    </source>
</reference>
<feature type="compositionally biased region" description="Low complexity" evidence="1">
    <location>
        <begin position="348"/>
        <end position="361"/>
    </location>
</feature>
<feature type="compositionally biased region" description="Basic residues" evidence="1">
    <location>
        <begin position="807"/>
        <end position="816"/>
    </location>
</feature>
<feature type="region of interest" description="Disordered" evidence="1">
    <location>
        <begin position="773"/>
        <end position="828"/>
    </location>
</feature>
<keyword evidence="3" id="KW-1185">Reference proteome</keyword>
<dbReference type="PANTHER" id="PTHR45725">
    <property type="entry name" value="FORMIN HOMOLOGY 2 FAMILY MEMBER"/>
    <property type="match status" value="1"/>
</dbReference>
<accession>A0A6A5U6F4</accession>
<evidence type="ECO:0000256" key="1">
    <source>
        <dbReference type="SAM" id="MobiDB-lite"/>
    </source>
</evidence>
<sequence>MTPIEYIKHPFDKAKRRASKESEEEEQAIKEKADAEAQERADSRAAHQHDEWDAEHKYFDDRGLPVLLDRGKPSASQVVTDWVFWNSVLLKGKDDNVKSGRFSRGSRGFGGYDVLSQGKYGGTVEEDEGYGADSEVNLKSIARKSGRYEGISKKGKERARESMYEFQQPPRDDLESRVATRPVSYPPDRFSGPELVYTESPVNLDSGYESHPLVELDSPSLYPDPLHAQDRREEIQQHHARETESDRDLYDNDITPTSTPTPELQHEEARNESEYFTFRPHSIRTASSATFNSTDALPTDETILIYGSPGHRRRILPQASRTAQTSTPSPTPRPPPPPPLRSRRRLSAEALSLASSSSSPTPSTPPPISRPRLSPEALSLGSLSTPSPPLRSPHRPTYHYHHHHRPQYPQARPRTQCQDPSIATGPDYPVLPPRPYPREEDPLTWNQTLNFIVNEGTVDPTMVEAVRDRAEHSKETNGDATQGKVSAINIGLVPNFSYPARWARWHDKWHAEGILRGGDDEEESFEGASRHGSEGHELEAEQMSTTPEDTMHSHEKTQQQLVNGVSSDYYSPSSSIMKLKFGFDPSSTQTSSESSRVPNPRETSSPSLSEICHHYHTEQGEPSAPPLPHRSSPTNTLSRQLAHLAKKKQYYKSHLSAALDSLTACKGRIRQLESKNAFLSEEIDLTRYGNRTFKKENDILREENEYLWDALTFSQDKLKAAFDRENAVLGMMCGFMERQEKRETMQTEGLLMKDVFGELGCECVGETKARLKREKRAWERGESPDRRQDGGAKTKASKERMRAEKERKKKVARRSSRASVRSHFSGRSLRPTLARVRSYLSFSRSAKRPKPPTHYDPQTASFYATPSRPPSPSSSHRLSPTDSFATATRAGTDATLSPQDVAKLKRMPPEKFPTVMEEVEALLTFADVHGRRLVEDYEDVVEKMERCRHIKDRRRRWEDRLRRLFEGEDVEGEELVEDGQSGE</sequence>
<feature type="compositionally biased region" description="Basic and acidic residues" evidence="1">
    <location>
        <begin position="1"/>
        <end position="13"/>
    </location>
</feature>
<proteinExistence type="predicted"/>
<organism evidence="2 3">
    <name type="scientific">Byssothecium circinans</name>
    <dbReference type="NCBI Taxonomy" id="147558"/>
    <lineage>
        <taxon>Eukaryota</taxon>
        <taxon>Fungi</taxon>
        <taxon>Dikarya</taxon>
        <taxon>Ascomycota</taxon>
        <taxon>Pezizomycotina</taxon>
        <taxon>Dothideomycetes</taxon>
        <taxon>Pleosporomycetidae</taxon>
        <taxon>Pleosporales</taxon>
        <taxon>Massarineae</taxon>
        <taxon>Massarinaceae</taxon>
        <taxon>Byssothecium</taxon>
    </lineage>
</organism>
<feature type="compositionally biased region" description="Low complexity" evidence="1">
    <location>
        <begin position="319"/>
        <end position="328"/>
    </location>
</feature>
<feature type="compositionally biased region" description="Basic and acidic residues" evidence="1">
    <location>
        <begin position="776"/>
        <end position="806"/>
    </location>
</feature>
<gene>
    <name evidence="2" type="ORF">CC80DRAFT_502447</name>
</gene>
<dbReference type="InterPro" id="IPR051425">
    <property type="entry name" value="Formin_Homology"/>
</dbReference>
<feature type="compositionally biased region" description="Basic and acidic residues" evidence="1">
    <location>
        <begin position="149"/>
        <end position="163"/>
    </location>
</feature>
<feature type="region of interest" description="Disordered" evidence="1">
    <location>
        <begin position="517"/>
        <end position="558"/>
    </location>
</feature>
<dbReference type="EMBL" id="ML976985">
    <property type="protein sequence ID" value="KAF1959432.1"/>
    <property type="molecule type" value="Genomic_DNA"/>
</dbReference>
<feature type="region of interest" description="Disordered" evidence="1">
    <location>
        <begin position="231"/>
        <end position="271"/>
    </location>
</feature>
<protein>
    <submittedName>
        <fullName evidence="2">Uncharacterized protein</fullName>
    </submittedName>
</protein>
<feature type="compositionally biased region" description="Basic and acidic residues" evidence="1">
    <location>
        <begin position="231"/>
        <end position="250"/>
    </location>
</feature>
<feature type="region of interest" description="Disordered" evidence="1">
    <location>
        <begin position="1"/>
        <end position="53"/>
    </location>
</feature>
<feature type="compositionally biased region" description="Pro residues" evidence="1">
    <location>
        <begin position="329"/>
        <end position="340"/>
    </location>
</feature>
<feature type="region of interest" description="Disordered" evidence="1">
    <location>
        <begin position="319"/>
        <end position="434"/>
    </location>
</feature>
<dbReference type="PANTHER" id="PTHR45725:SF1">
    <property type="entry name" value="DISHEVELLED ASSOCIATED ACTIVATOR OF MORPHOGENESIS, ISOFORM D"/>
    <property type="match status" value="1"/>
</dbReference>
<evidence type="ECO:0000313" key="2">
    <source>
        <dbReference type="EMBL" id="KAF1959432.1"/>
    </source>
</evidence>
<feature type="compositionally biased region" description="Low complexity" evidence="1">
    <location>
        <begin position="370"/>
        <end position="385"/>
    </location>
</feature>
<dbReference type="AlphaFoldDB" id="A0A6A5U6F4"/>
<feature type="region of interest" description="Disordered" evidence="1">
    <location>
        <begin position="581"/>
        <end position="607"/>
    </location>
</feature>
<dbReference type="Proteomes" id="UP000800035">
    <property type="component" value="Unassembled WGS sequence"/>
</dbReference>
<feature type="compositionally biased region" description="Basic and acidic residues" evidence="1">
    <location>
        <begin position="528"/>
        <end position="539"/>
    </location>
</feature>
<feature type="region of interest" description="Disordered" evidence="1">
    <location>
        <begin position="149"/>
        <end position="194"/>
    </location>
</feature>
<feature type="compositionally biased region" description="Low complexity" evidence="1">
    <location>
        <begin position="586"/>
        <end position="595"/>
    </location>
</feature>
<feature type="region of interest" description="Disordered" evidence="1">
    <location>
        <begin position="842"/>
        <end position="895"/>
    </location>
</feature>